<reference evidence="3 4" key="1">
    <citation type="submission" date="2011-11" db="EMBL/GenBank/DDBJ databases">
        <title>Improved High-Quality Draft sequence of Beggiatoa alba B18lD.</title>
        <authorList>
            <consortium name="US DOE Joint Genome Institute"/>
            <person name="Lucas S."/>
            <person name="Han J."/>
            <person name="Lapidus A."/>
            <person name="Cheng J.-F."/>
            <person name="Goodwin L."/>
            <person name="Pitluck S."/>
            <person name="Peters L."/>
            <person name="Mikhailova N."/>
            <person name="Held B."/>
            <person name="Detter J.C."/>
            <person name="Han C."/>
            <person name="Tapia R."/>
            <person name="Land M."/>
            <person name="Hauser L."/>
            <person name="Kyrpides N."/>
            <person name="Ivanova N."/>
            <person name="Pagani I."/>
            <person name="Samuel K."/>
            <person name="Teske A."/>
            <person name="Mueller J."/>
            <person name="Woyke T."/>
        </authorList>
    </citation>
    <scope>NUCLEOTIDE SEQUENCE [LARGE SCALE GENOMIC DNA]</scope>
    <source>
        <strain evidence="3 4">B18LD</strain>
    </source>
</reference>
<name>I3CBZ0_9GAMM</name>
<dbReference type="InterPro" id="IPR036397">
    <property type="entry name" value="RNaseH_sf"/>
</dbReference>
<dbReference type="GO" id="GO:0003676">
    <property type="term" value="F:nucleic acid binding"/>
    <property type="evidence" value="ECO:0007669"/>
    <property type="project" value="InterPro"/>
</dbReference>
<evidence type="ECO:0000313" key="3">
    <source>
        <dbReference type="EMBL" id="EIJ41133.1"/>
    </source>
</evidence>
<feature type="domain" description="Transposase Synechocystis PCC 6803" evidence="1">
    <location>
        <begin position="1"/>
        <end position="105"/>
    </location>
</feature>
<organism evidence="3 4">
    <name type="scientific">Beggiatoa alba B18LD</name>
    <dbReference type="NCBI Taxonomy" id="395493"/>
    <lineage>
        <taxon>Bacteria</taxon>
        <taxon>Pseudomonadati</taxon>
        <taxon>Pseudomonadota</taxon>
        <taxon>Gammaproteobacteria</taxon>
        <taxon>Thiotrichales</taxon>
        <taxon>Thiotrichaceae</taxon>
        <taxon>Beggiatoa</taxon>
    </lineage>
</organism>
<dbReference type="Pfam" id="PF13358">
    <property type="entry name" value="DDE_3"/>
    <property type="match status" value="1"/>
</dbReference>
<dbReference type="HOGENOM" id="CLU_056788_5_1_6"/>
<sequence length="273" mass="31205">MTYSTDFRCKVLKVKQEENLTLAAVAKRFQIAIASVVRWSKVLEAKRTRNKPSKIDMEALKQDVVLYPDAYHYERAARFGITEGGIRQALKRLGISRKKKLKHPKANPEARQVFQDKMNRYKQSDRQIVFIDESGFAHDMPRRFGYAPIGKRCSGTQDWHAKGRTNVIGALLNFCLLTVSLVSGAVNSDVFFAWITQELLPKLPQNSVIVMDNATFHKRSDIQQAILDAGHLLEYLPPYSPDLNPIEHKWAQAKTLRKQQYCSIDALFLLNSI</sequence>
<feature type="domain" description="Tc1-like transposase DDE" evidence="2">
    <location>
        <begin position="127"/>
        <end position="259"/>
    </location>
</feature>
<dbReference type="PANTHER" id="PTHR46564:SF1">
    <property type="entry name" value="TRANSPOSASE"/>
    <property type="match status" value="1"/>
</dbReference>
<dbReference type="InterPro" id="IPR047655">
    <property type="entry name" value="Transpos_IS630-like"/>
</dbReference>
<dbReference type="NCBIfam" id="NF033545">
    <property type="entry name" value="transpos_IS630"/>
    <property type="match status" value="1"/>
</dbReference>
<dbReference type="EMBL" id="JH600070">
    <property type="protein sequence ID" value="EIJ41133.1"/>
    <property type="molecule type" value="Genomic_DNA"/>
</dbReference>
<evidence type="ECO:0000259" key="1">
    <source>
        <dbReference type="Pfam" id="PF01710"/>
    </source>
</evidence>
<evidence type="ECO:0000259" key="2">
    <source>
        <dbReference type="Pfam" id="PF13358"/>
    </source>
</evidence>
<dbReference type="AlphaFoldDB" id="I3CBZ0"/>
<dbReference type="eggNOG" id="COG3335">
    <property type="taxonomic scope" value="Bacteria"/>
</dbReference>
<dbReference type="eggNOG" id="COG3415">
    <property type="taxonomic scope" value="Bacteria"/>
</dbReference>
<dbReference type="InterPro" id="IPR002622">
    <property type="entry name" value="Transposase_14"/>
</dbReference>
<dbReference type="Pfam" id="PF01710">
    <property type="entry name" value="HTH_Tnp_IS630"/>
    <property type="match status" value="1"/>
</dbReference>
<dbReference type="Gene3D" id="3.30.420.10">
    <property type="entry name" value="Ribonuclease H-like superfamily/Ribonuclease H"/>
    <property type="match status" value="1"/>
</dbReference>
<protein>
    <submittedName>
        <fullName evidence="3">Transposase</fullName>
    </submittedName>
</protein>
<keyword evidence="4" id="KW-1185">Reference proteome</keyword>
<accession>I3CBZ0</accession>
<gene>
    <name evidence="3" type="ORF">BegalDRAFT_0210</name>
</gene>
<dbReference type="PANTHER" id="PTHR46564">
    <property type="entry name" value="TRANSPOSASE"/>
    <property type="match status" value="1"/>
</dbReference>
<dbReference type="Proteomes" id="UP000005744">
    <property type="component" value="Unassembled WGS sequence"/>
</dbReference>
<dbReference type="InterPro" id="IPR038717">
    <property type="entry name" value="Tc1-like_DDE_dom"/>
</dbReference>
<proteinExistence type="predicted"/>
<evidence type="ECO:0000313" key="4">
    <source>
        <dbReference type="Proteomes" id="UP000005744"/>
    </source>
</evidence>